<keyword evidence="1" id="KW-1133">Transmembrane helix</keyword>
<name>A0ABQ9ZX43_9CRUS</name>
<evidence type="ECO:0000313" key="2">
    <source>
        <dbReference type="EMBL" id="KAK4017474.1"/>
    </source>
</evidence>
<organism evidence="2 3">
    <name type="scientific">Daphnia magna</name>
    <dbReference type="NCBI Taxonomy" id="35525"/>
    <lineage>
        <taxon>Eukaryota</taxon>
        <taxon>Metazoa</taxon>
        <taxon>Ecdysozoa</taxon>
        <taxon>Arthropoda</taxon>
        <taxon>Crustacea</taxon>
        <taxon>Branchiopoda</taxon>
        <taxon>Diplostraca</taxon>
        <taxon>Cladocera</taxon>
        <taxon>Anomopoda</taxon>
        <taxon>Daphniidae</taxon>
        <taxon>Daphnia</taxon>
    </lineage>
</organism>
<comment type="caution">
    <text evidence="2">The sequence shown here is derived from an EMBL/GenBank/DDBJ whole genome shotgun (WGS) entry which is preliminary data.</text>
</comment>
<reference evidence="2 3" key="1">
    <citation type="journal article" date="2023" name="Nucleic Acids Res.">
        <title>The hologenome of Daphnia magna reveals possible DNA methylation and microbiome-mediated evolution of the host genome.</title>
        <authorList>
            <person name="Chaturvedi A."/>
            <person name="Li X."/>
            <person name="Dhandapani V."/>
            <person name="Marshall H."/>
            <person name="Kissane S."/>
            <person name="Cuenca-Cambronero M."/>
            <person name="Asole G."/>
            <person name="Calvet F."/>
            <person name="Ruiz-Romero M."/>
            <person name="Marangio P."/>
            <person name="Guigo R."/>
            <person name="Rago D."/>
            <person name="Mirbahai L."/>
            <person name="Eastwood N."/>
            <person name="Colbourne J.K."/>
            <person name="Zhou J."/>
            <person name="Mallon E."/>
            <person name="Orsini L."/>
        </authorList>
    </citation>
    <scope>NUCLEOTIDE SEQUENCE [LARGE SCALE GENOMIC DNA]</scope>
    <source>
        <strain evidence="2">LRV0_1</strain>
    </source>
</reference>
<protein>
    <submittedName>
        <fullName evidence="2">Uncharacterized protein</fullName>
    </submittedName>
</protein>
<evidence type="ECO:0000313" key="3">
    <source>
        <dbReference type="Proteomes" id="UP001234178"/>
    </source>
</evidence>
<gene>
    <name evidence="2" type="ORF">OUZ56_032785</name>
</gene>
<keyword evidence="1" id="KW-0472">Membrane</keyword>
<dbReference type="EMBL" id="JAOYFB010000006">
    <property type="protein sequence ID" value="KAK4017474.1"/>
    <property type="molecule type" value="Genomic_DNA"/>
</dbReference>
<feature type="transmembrane region" description="Helical" evidence="1">
    <location>
        <begin position="6"/>
        <end position="28"/>
    </location>
</feature>
<keyword evidence="1" id="KW-0812">Transmembrane</keyword>
<keyword evidence="3" id="KW-1185">Reference proteome</keyword>
<evidence type="ECO:0000256" key="1">
    <source>
        <dbReference type="SAM" id="Phobius"/>
    </source>
</evidence>
<dbReference type="Proteomes" id="UP001234178">
    <property type="component" value="Unassembled WGS sequence"/>
</dbReference>
<proteinExistence type="predicted"/>
<sequence>METVWFTVSSTSFWLEGTFCFPLLVFLLRNQFLKGFYGSIAASFHPLASDMSDASLQAFASVKNSSQFLGFNILIFLRTGRRTRKRCSNQCVSDIFGSISLQRLRIS</sequence>
<accession>A0ABQ9ZX43</accession>